<name>A0AAE9LS05_9GAMM</name>
<sequence>MKKIVSALVFTLGSAIAASAIAAPAYEHRYDKRHYAEQHDHDWHKEDGRWKDQRYQRINPSRDWRVGQTLPRGYDSSRYAVDYRDAKRLHKPTRNQQWYKINGDYVLVNERNNRIIHILS</sequence>
<dbReference type="EMBL" id="CP098732">
    <property type="protein sequence ID" value="USE83236.1"/>
    <property type="molecule type" value="Genomic_DNA"/>
</dbReference>
<dbReference type="AlphaFoldDB" id="A0AAE9LS05"/>
<keyword evidence="3" id="KW-1185">Reference proteome</keyword>
<dbReference type="RefSeq" id="WP_116763184.1">
    <property type="nucleotide sequence ID" value="NZ_CP098732.1"/>
</dbReference>
<dbReference type="Gene3D" id="3.10.450.160">
    <property type="entry name" value="inner membrane protein cigr"/>
    <property type="match status" value="1"/>
</dbReference>
<feature type="signal peptide" evidence="1">
    <location>
        <begin position="1"/>
        <end position="22"/>
    </location>
</feature>
<accession>A0AAE9LS05</accession>
<evidence type="ECO:0000313" key="3">
    <source>
        <dbReference type="Proteomes" id="UP001056716"/>
    </source>
</evidence>
<reference evidence="2" key="1">
    <citation type="submission" date="2022-06" db="EMBL/GenBank/DDBJ databases">
        <title>Isolation, identification and characterization of iprodione-degrading strains in Lhasa, Tibet.</title>
        <authorList>
            <person name="Pan H."/>
        </authorList>
    </citation>
    <scope>NUCLEOTIDE SEQUENCE</scope>
    <source>
        <strain evidence="2">Y-23</strain>
    </source>
</reference>
<protein>
    <submittedName>
        <fullName evidence="2">RcnB family protein</fullName>
    </submittedName>
</protein>
<organism evidence="2 3">
    <name type="scientific">Acinetobacter tibetensis</name>
    <dbReference type="NCBI Taxonomy" id="2943497"/>
    <lineage>
        <taxon>Bacteria</taxon>
        <taxon>Pseudomonadati</taxon>
        <taxon>Pseudomonadota</taxon>
        <taxon>Gammaproteobacteria</taxon>
        <taxon>Moraxellales</taxon>
        <taxon>Moraxellaceae</taxon>
        <taxon>Acinetobacter</taxon>
    </lineage>
</organism>
<keyword evidence="1" id="KW-0732">Signal</keyword>
<dbReference type="Pfam" id="PF11776">
    <property type="entry name" value="RcnB"/>
    <property type="match status" value="1"/>
</dbReference>
<proteinExistence type="predicted"/>
<dbReference type="Proteomes" id="UP001056716">
    <property type="component" value="Chromosome"/>
</dbReference>
<dbReference type="KEGG" id="atz:M5E07_15965"/>
<gene>
    <name evidence="2" type="ORF">M5E07_15965</name>
</gene>
<feature type="chain" id="PRO_5042068784" evidence="1">
    <location>
        <begin position="23"/>
        <end position="120"/>
    </location>
</feature>
<dbReference type="InterPro" id="IPR024572">
    <property type="entry name" value="RcnB"/>
</dbReference>
<evidence type="ECO:0000313" key="2">
    <source>
        <dbReference type="EMBL" id="USE83236.1"/>
    </source>
</evidence>
<evidence type="ECO:0000256" key="1">
    <source>
        <dbReference type="SAM" id="SignalP"/>
    </source>
</evidence>